<evidence type="ECO:0000256" key="1">
    <source>
        <dbReference type="SAM" id="Coils"/>
    </source>
</evidence>
<proteinExistence type="predicted"/>
<dbReference type="Proteomes" id="UP000799424">
    <property type="component" value="Unassembled WGS sequence"/>
</dbReference>
<reference evidence="3" key="1">
    <citation type="journal article" date="2020" name="Stud. Mycol.">
        <title>101 Dothideomycetes genomes: a test case for predicting lifestyles and emergence of pathogens.</title>
        <authorList>
            <person name="Haridas S."/>
            <person name="Albert R."/>
            <person name="Binder M."/>
            <person name="Bloem J."/>
            <person name="Labutti K."/>
            <person name="Salamov A."/>
            <person name="Andreopoulos B."/>
            <person name="Baker S."/>
            <person name="Barry K."/>
            <person name="Bills G."/>
            <person name="Bluhm B."/>
            <person name="Cannon C."/>
            <person name="Castanera R."/>
            <person name="Culley D."/>
            <person name="Daum C."/>
            <person name="Ezra D."/>
            <person name="Gonzalez J."/>
            <person name="Henrissat B."/>
            <person name="Kuo A."/>
            <person name="Liang C."/>
            <person name="Lipzen A."/>
            <person name="Lutzoni F."/>
            <person name="Magnuson J."/>
            <person name="Mondo S."/>
            <person name="Nolan M."/>
            <person name="Ohm R."/>
            <person name="Pangilinan J."/>
            <person name="Park H.-J."/>
            <person name="Ramirez L."/>
            <person name="Alfaro M."/>
            <person name="Sun H."/>
            <person name="Tritt A."/>
            <person name="Yoshinaga Y."/>
            <person name="Zwiers L.-H."/>
            <person name="Turgeon B."/>
            <person name="Goodwin S."/>
            <person name="Spatafora J."/>
            <person name="Crous P."/>
            <person name="Grigoriev I."/>
        </authorList>
    </citation>
    <scope>NUCLEOTIDE SEQUENCE</scope>
    <source>
        <strain evidence="3">CBS 113818</strain>
    </source>
</reference>
<dbReference type="OrthoDB" id="3795213at2759"/>
<evidence type="ECO:0000313" key="4">
    <source>
        <dbReference type="Proteomes" id="UP000799424"/>
    </source>
</evidence>
<accession>A0A6A6ZI98</accession>
<evidence type="ECO:0000256" key="2">
    <source>
        <dbReference type="SAM" id="MobiDB-lite"/>
    </source>
</evidence>
<feature type="compositionally biased region" description="Basic residues" evidence="2">
    <location>
        <begin position="196"/>
        <end position="208"/>
    </location>
</feature>
<keyword evidence="1" id="KW-0175">Coiled coil</keyword>
<dbReference type="AlphaFoldDB" id="A0A6A6ZI98"/>
<gene>
    <name evidence="3" type="ORF">CC86DRAFT_428369</name>
</gene>
<feature type="coiled-coil region" evidence="1">
    <location>
        <begin position="103"/>
        <end position="159"/>
    </location>
</feature>
<feature type="region of interest" description="Disordered" evidence="2">
    <location>
        <begin position="166"/>
        <end position="208"/>
    </location>
</feature>
<protein>
    <submittedName>
        <fullName evidence="3">Uncharacterized protein</fullName>
    </submittedName>
</protein>
<name>A0A6A6ZI98_9PLEO</name>
<sequence length="208" mass="23281">MFKLLSSAYSGQVAAFMERCQGLTSMSKRDFYPMFMAVWEASFKEETILKAFEATGLSPLQPEVILKKFNSQPIQGSSRDSDSSALSASNWRKIRQLVDHTVADRDQRKLSKLNQTIHQLSIRSVLAEHDNVRLKEALINERQEKLQQAQNTAQRVKRRCLKAPTKAGLKKKVATQHEGGGEALGASAGLPPSQSRRGRAIKLPAKYR</sequence>
<evidence type="ECO:0000313" key="3">
    <source>
        <dbReference type="EMBL" id="KAF2820608.1"/>
    </source>
</evidence>
<dbReference type="EMBL" id="MU006240">
    <property type="protein sequence ID" value="KAF2820608.1"/>
    <property type="molecule type" value="Genomic_DNA"/>
</dbReference>
<organism evidence="3 4">
    <name type="scientific">Ophiobolus disseminans</name>
    <dbReference type="NCBI Taxonomy" id="1469910"/>
    <lineage>
        <taxon>Eukaryota</taxon>
        <taxon>Fungi</taxon>
        <taxon>Dikarya</taxon>
        <taxon>Ascomycota</taxon>
        <taxon>Pezizomycotina</taxon>
        <taxon>Dothideomycetes</taxon>
        <taxon>Pleosporomycetidae</taxon>
        <taxon>Pleosporales</taxon>
        <taxon>Pleosporineae</taxon>
        <taxon>Phaeosphaeriaceae</taxon>
        <taxon>Ophiobolus</taxon>
    </lineage>
</organism>
<keyword evidence="4" id="KW-1185">Reference proteome</keyword>